<sequence>MTNEHKEFTFLETVDSETHDNILRLDQKLKGLQAEIHAKIAAIATAVDTASNERREQLVTLSKEVQKAIDGIQKLVTTVIANDMSPKEFKEVNQEGIEALRDMFKDSVDKISVIKEKF</sequence>
<protein>
    <recommendedName>
        <fullName evidence="3">Coiled-coil protein</fullName>
    </recommendedName>
</protein>
<dbReference type="EMBL" id="CP119078">
    <property type="protein sequence ID" value="WED42494.1"/>
    <property type="molecule type" value="Genomic_DNA"/>
</dbReference>
<evidence type="ECO:0008006" key="3">
    <source>
        <dbReference type="Google" id="ProtNLM"/>
    </source>
</evidence>
<name>A0ABY8APY1_9GAMM</name>
<accession>A0ABY8APY1</accession>
<evidence type="ECO:0000313" key="1">
    <source>
        <dbReference type="EMBL" id="WED42494.1"/>
    </source>
</evidence>
<organism evidence="1 2">
    <name type="scientific">Legionella cardiaca</name>
    <dbReference type="NCBI Taxonomy" id="1071983"/>
    <lineage>
        <taxon>Bacteria</taxon>
        <taxon>Pseudomonadati</taxon>
        <taxon>Pseudomonadota</taxon>
        <taxon>Gammaproteobacteria</taxon>
        <taxon>Legionellales</taxon>
        <taxon>Legionellaceae</taxon>
        <taxon>Legionella</taxon>
    </lineage>
</organism>
<evidence type="ECO:0000313" key="2">
    <source>
        <dbReference type="Proteomes" id="UP001222087"/>
    </source>
</evidence>
<proteinExistence type="predicted"/>
<dbReference type="Proteomes" id="UP001222087">
    <property type="component" value="Chromosome"/>
</dbReference>
<keyword evidence="2" id="KW-1185">Reference proteome</keyword>
<gene>
    <name evidence="1" type="ORF">PXX05_11285</name>
</gene>
<reference evidence="1 2" key="1">
    <citation type="submission" date="2023-02" db="EMBL/GenBank/DDBJ databases">
        <title>Genome Sequence of L. cardiaca H63T.</title>
        <authorList>
            <person name="Lopez A.E."/>
            <person name="Cianciotto N.P."/>
        </authorList>
    </citation>
    <scope>NUCLEOTIDE SEQUENCE [LARGE SCALE GENOMIC DNA]</scope>
    <source>
        <strain evidence="1 2">H63</strain>
    </source>
</reference>
<dbReference type="RefSeq" id="WP_275088316.1">
    <property type="nucleotide sequence ID" value="NZ_CP119078.1"/>
</dbReference>